<comment type="subcellular location">
    <subcellularLocation>
        <location evidence="1">Endoplasmic reticulum</location>
    </subcellularLocation>
</comment>
<keyword evidence="4" id="KW-0325">Glycoprotein</keyword>
<proteinExistence type="inferred from homology"/>
<sequence>MLGGLLSGHILAEYLQQRADIMPWYRGELLDLAKDLGYRFLPAFNTTTGIPYGRVSLINALNFLTKIKLGIKKNMKYARYNI</sequence>
<accession>A0AAW2E570</accession>
<dbReference type="GO" id="GO:0005509">
    <property type="term" value="F:calcium ion binding"/>
    <property type="evidence" value="ECO:0007669"/>
    <property type="project" value="InterPro"/>
</dbReference>
<dbReference type="GO" id="GO:0016020">
    <property type="term" value="C:membrane"/>
    <property type="evidence" value="ECO:0007669"/>
    <property type="project" value="InterPro"/>
</dbReference>
<dbReference type="InterPro" id="IPR001382">
    <property type="entry name" value="Glyco_hydro_47"/>
</dbReference>
<dbReference type="AlphaFoldDB" id="A0AAW2E570"/>
<organism evidence="5 6">
    <name type="scientific">Cardiocondyla obscurior</name>
    <dbReference type="NCBI Taxonomy" id="286306"/>
    <lineage>
        <taxon>Eukaryota</taxon>
        <taxon>Metazoa</taxon>
        <taxon>Ecdysozoa</taxon>
        <taxon>Arthropoda</taxon>
        <taxon>Hexapoda</taxon>
        <taxon>Insecta</taxon>
        <taxon>Pterygota</taxon>
        <taxon>Neoptera</taxon>
        <taxon>Endopterygota</taxon>
        <taxon>Hymenoptera</taxon>
        <taxon>Apocrita</taxon>
        <taxon>Aculeata</taxon>
        <taxon>Formicoidea</taxon>
        <taxon>Formicidae</taxon>
        <taxon>Myrmicinae</taxon>
        <taxon>Cardiocondyla</taxon>
    </lineage>
</organism>
<dbReference type="PANTHER" id="PTHR45679:SF2">
    <property type="entry name" value="ER DEGRADATION-ENHANCING ALPHA-MANNOSIDASE-LIKE PROTEIN 3"/>
    <property type="match status" value="1"/>
</dbReference>
<dbReference type="Pfam" id="PF01532">
    <property type="entry name" value="Glyco_hydro_47"/>
    <property type="match status" value="1"/>
</dbReference>
<dbReference type="EMBL" id="JADYXP020000034">
    <property type="protein sequence ID" value="KAL0098818.1"/>
    <property type="molecule type" value="Genomic_DNA"/>
</dbReference>
<dbReference type="InterPro" id="IPR036026">
    <property type="entry name" value="Seven-hairpin_glycosidases"/>
</dbReference>
<dbReference type="SUPFAM" id="SSF48225">
    <property type="entry name" value="Seven-hairpin glycosidases"/>
    <property type="match status" value="1"/>
</dbReference>
<dbReference type="InterPro" id="IPR044674">
    <property type="entry name" value="EDEM1/2/3"/>
</dbReference>
<gene>
    <name evidence="5" type="ORF">PUN28_020763</name>
</gene>
<evidence type="ECO:0000313" key="6">
    <source>
        <dbReference type="Proteomes" id="UP001430953"/>
    </source>
</evidence>
<evidence type="ECO:0000256" key="4">
    <source>
        <dbReference type="ARBA" id="ARBA00023180"/>
    </source>
</evidence>
<dbReference type="GO" id="GO:0044322">
    <property type="term" value="C:endoplasmic reticulum quality control compartment"/>
    <property type="evidence" value="ECO:0007669"/>
    <property type="project" value="GOC"/>
</dbReference>
<keyword evidence="6" id="KW-1185">Reference proteome</keyword>
<keyword evidence="3" id="KW-0256">Endoplasmic reticulum</keyword>
<dbReference type="Proteomes" id="UP001430953">
    <property type="component" value="Unassembled WGS sequence"/>
</dbReference>
<name>A0AAW2E570_9HYME</name>
<dbReference type="InterPro" id="IPR012341">
    <property type="entry name" value="6hp_glycosidase-like_sf"/>
</dbReference>
<evidence type="ECO:0000313" key="5">
    <source>
        <dbReference type="EMBL" id="KAL0098818.1"/>
    </source>
</evidence>
<dbReference type="GO" id="GO:0005975">
    <property type="term" value="P:carbohydrate metabolic process"/>
    <property type="evidence" value="ECO:0007669"/>
    <property type="project" value="InterPro"/>
</dbReference>
<protein>
    <submittedName>
        <fullName evidence="5">Uncharacterized protein</fullName>
    </submittedName>
</protein>
<evidence type="ECO:0000256" key="2">
    <source>
        <dbReference type="ARBA" id="ARBA00007658"/>
    </source>
</evidence>
<dbReference type="Gene3D" id="1.50.10.10">
    <property type="match status" value="1"/>
</dbReference>
<evidence type="ECO:0000256" key="3">
    <source>
        <dbReference type="ARBA" id="ARBA00022824"/>
    </source>
</evidence>
<comment type="similarity">
    <text evidence="2">Belongs to the glycosyl hydrolase 47 family.</text>
</comment>
<comment type="caution">
    <text evidence="5">The sequence shown here is derived from an EMBL/GenBank/DDBJ whole genome shotgun (WGS) entry which is preliminary data.</text>
</comment>
<dbReference type="PANTHER" id="PTHR45679">
    <property type="entry name" value="ER DEGRADATION-ENHANCING ALPHA-MANNOSIDASE-LIKE PROTEIN 2"/>
    <property type="match status" value="1"/>
</dbReference>
<dbReference type="GO" id="GO:1904380">
    <property type="term" value="P:endoplasmic reticulum mannose trimming"/>
    <property type="evidence" value="ECO:0007669"/>
    <property type="project" value="InterPro"/>
</dbReference>
<reference evidence="5 6" key="1">
    <citation type="submission" date="2023-03" db="EMBL/GenBank/DDBJ databases">
        <title>High recombination rates correlate with genetic variation in Cardiocondyla obscurior ants.</title>
        <authorList>
            <person name="Errbii M."/>
        </authorList>
    </citation>
    <scope>NUCLEOTIDE SEQUENCE [LARGE SCALE GENOMIC DNA]</scope>
    <source>
        <strain evidence="5">Alpha-2009</strain>
        <tissue evidence="5">Whole body</tissue>
    </source>
</reference>
<dbReference type="GO" id="GO:0004571">
    <property type="term" value="F:mannosyl-oligosaccharide 1,2-alpha-mannosidase activity"/>
    <property type="evidence" value="ECO:0007669"/>
    <property type="project" value="InterPro"/>
</dbReference>
<evidence type="ECO:0000256" key="1">
    <source>
        <dbReference type="ARBA" id="ARBA00004240"/>
    </source>
</evidence>